<organism evidence="2 3">
    <name type="scientific">Candidatus Cryptobacteroides gallistercoris</name>
    <dbReference type="NCBI Taxonomy" id="2840765"/>
    <lineage>
        <taxon>Bacteria</taxon>
        <taxon>Pseudomonadati</taxon>
        <taxon>Bacteroidota</taxon>
        <taxon>Bacteroidia</taxon>
        <taxon>Bacteroidales</taxon>
        <taxon>Candidatus Cryptobacteroides</taxon>
    </lineage>
</organism>
<dbReference type="SUPFAM" id="SSF69360">
    <property type="entry name" value="Cell wall binding repeat"/>
    <property type="match status" value="1"/>
</dbReference>
<name>A0A940IGW5_9BACT</name>
<feature type="signal peptide" evidence="1">
    <location>
        <begin position="1"/>
        <end position="28"/>
    </location>
</feature>
<reference evidence="2" key="1">
    <citation type="submission" date="2020-10" db="EMBL/GenBank/DDBJ databases">
        <authorList>
            <person name="Gilroy R."/>
        </authorList>
    </citation>
    <scope>NUCLEOTIDE SEQUENCE</scope>
    <source>
        <strain evidence="2">F1-3629</strain>
    </source>
</reference>
<comment type="caution">
    <text evidence="2">The sequence shown here is derived from an EMBL/GenBank/DDBJ whole genome shotgun (WGS) entry which is preliminary data.</text>
</comment>
<evidence type="ECO:0000313" key="3">
    <source>
        <dbReference type="Proteomes" id="UP000771749"/>
    </source>
</evidence>
<dbReference type="Pfam" id="PF14903">
    <property type="entry name" value="WG_beta_rep"/>
    <property type="match status" value="2"/>
</dbReference>
<gene>
    <name evidence="2" type="ORF">IAC07_06765</name>
</gene>
<dbReference type="PANTHER" id="PTHR37841">
    <property type="entry name" value="GLR2918 PROTEIN"/>
    <property type="match status" value="1"/>
</dbReference>
<dbReference type="EMBL" id="JADIMJ010000101">
    <property type="protein sequence ID" value="MBO8454403.1"/>
    <property type="molecule type" value="Genomic_DNA"/>
</dbReference>
<dbReference type="InterPro" id="IPR032774">
    <property type="entry name" value="WG_beta_rep"/>
</dbReference>
<dbReference type="PANTHER" id="PTHR37841:SF1">
    <property type="entry name" value="DUF3298 DOMAIN-CONTAINING PROTEIN"/>
    <property type="match status" value="1"/>
</dbReference>
<proteinExistence type="predicted"/>
<evidence type="ECO:0000256" key="1">
    <source>
        <dbReference type="SAM" id="SignalP"/>
    </source>
</evidence>
<evidence type="ECO:0000313" key="2">
    <source>
        <dbReference type="EMBL" id="MBO8454403.1"/>
    </source>
</evidence>
<sequence>MKPNCHNFQKLAISIAAALLAAANLLSAQEIRRIHSTGLYGIMDSRGKWILKPKFREIREASEGRFAIQDINGRWGYADGDGNIVIKCRYGDCGQFSEGLAAVKTRKGWGFIDKSGQMCIRPIRNVTVRHGFSEGLCAVESAYSGYGYIDRYGELIIGPQYTCCISFSEGLAAVCLNGKWGYVDRAGKVKIPFDFVSAESFADGIAAAKLSGGPNRTIWLTDDGKRHETEQDAVAHRKAIMEEYLEMQKEPYSEYRERKIKGMLKTSVSFREKTLQKNLKREFIKEKTKYKPDYRLGAYDLKNKEYIIFYDKTVISLHVQPRAAENFREQWVNIRKDTDWSIDNDRLTIDRIRFTLPDGTTYTYRKIN</sequence>
<reference evidence="2" key="2">
    <citation type="journal article" date="2021" name="PeerJ">
        <title>Extensive microbial diversity within the chicken gut microbiome revealed by metagenomics and culture.</title>
        <authorList>
            <person name="Gilroy R."/>
            <person name="Ravi A."/>
            <person name="Getino M."/>
            <person name="Pursley I."/>
            <person name="Horton D.L."/>
            <person name="Alikhan N.F."/>
            <person name="Baker D."/>
            <person name="Gharbi K."/>
            <person name="Hall N."/>
            <person name="Watson M."/>
            <person name="Adriaenssens E.M."/>
            <person name="Foster-Nyarko E."/>
            <person name="Jarju S."/>
            <person name="Secka A."/>
            <person name="Antonio M."/>
            <person name="Oren A."/>
            <person name="Chaudhuri R.R."/>
            <person name="La Ragione R."/>
            <person name="Hildebrand F."/>
            <person name="Pallen M.J."/>
        </authorList>
    </citation>
    <scope>NUCLEOTIDE SEQUENCE</scope>
    <source>
        <strain evidence="2">F1-3629</strain>
    </source>
</reference>
<dbReference type="Proteomes" id="UP000771749">
    <property type="component" value="Unassembled WGS sequence"/>
</dbReference>
<dbReference type="AlphaFoldDB" id="A0A940IGW5"/>
<protein>
    <submittedName>
        <fullName evidence="2">WG repeat-containing protein</fullName>
    </submittedName>
</protein>
<keyword evidence="1" id="KW-0732">Signal</keyword>
<feature type="chain" id="PRO_5037533585" evidence="1">
    <location>
        <begin position="29"/>
        <end position="368"/>
    </location>
</feature>
<accession>A0A940IGW5</accession>